<accession>D5WBX4</accession>
<dbReference type="HOGENOM" id="CLU_2714703_0_0_4"/>
<dbReference type="AlphaFoldDB" id="D5WBX4"/>
<dbReference type="KEGG" id="bge:BC1002_2451"/>
<proteinExistence type="predicted"/>
<evidence type="ECO:0000313" key="1">
    <source>
        <dbReference type="EMBL" id="ADG16502.1"/>
    </source>
</evidence>
<dbReference type="Proteomes" id="UP000002190">
    <property type="component" value="Chromosome 1"/>
</dbReference>
<protein>
    <submittedName>
        <fullName evidence="1">Uncharacterized protein</fullName>
    </submittedName>
</protein>
<organism evidence="1 2">
    <name type="scientific">Paraburkholderia atlantica</name>
    <dbReference type="NCBI Taxonomy" id="2654982"/>
    <lineage>
        <taxon>Bacteria</taxon>
        <taxon>Pseudomonadati</taxon>
        <taxon>Pseudomonadota</taxon>
        <taxon>Betaproteobacteria</taxon>
        <taxon>Burkholderiales</taxon>
        <taxon>Burkholderiaceae</taxon>
        <taxon>Paraburkholderia</taxon>
    </lineage>
</organism>
<dbReference type="EMBL" id="CP002013">
    <property type="protein sequence ID" value="ADG16502.1"/>
    <property type="molecule type" value="Genomic_DNA"/>
</dbReference>
<sequence length="72" mass="7546">MNRLILAVAAACVACIAPGAAVRRSRGALAEVHFAPRETAVTNCDKLLSEAIPALPIASEKEKALAMEGFRL</sequence>
<gene>
    <name evidence="1" type="ordered locus">BC1002_2451</name>
</gene>
<evidence type="ECO:0000313" key="2">
    <source>
        <dbReference type="Proteomes" id="UP000002190"/>
    </source>
</evidence>
<reference evidence="1 2" key="2">
    <citation type="journal article" date="2012" name="J. Bacteriol.">
        <title>Genome Sequences of Burkholderia sp. Strains CCGE1002 and H160, Isolated from Legume Nodules in Mexico and Brazil.</title>
        <authorList>
            <person name="Ormeno-Orrillo E."/>
            <person name="Rogel M.A."/>
            <person name="Chueire L.M."/>
            <person name="Tiedje J.M."/>
            <person name="Martinez-Romero E."/>
            <person name="Hungria M."/>
        </authorList>
    </citation>
    <scope>NUCLEOTIDE SEQUENCE [LARGE SCALE GENOMIC DNA]</scope>
    <source>
        <strain evidence="1 2">CCGE1002</strain>
    </source>
</reference>
<reference evidence="1 2" key="1">
    <citation type="submission" date="2010-04" db="EMBL/GenBank/DDBJ databases">
        <title>Complete sequence of chromosome 1 of Burkholderia sp. CCGE1002.</title>
        <authorList>
            <consortium name="US DOE Joint Genome Institute"/>
            <person name="Lucas S."/>
            <person name="Copeland A."/>
            <person name="Lapidus A."/>
            <person name="Cheng J.-F."/>
            <person name="Bruce D."/>
            <person name="Goodwin L."/>
            <person name="Pitluck S."/>
            <person name="Chertkov O."/>
            <person name="Detter J.C."/>
            <person name="Han C."/>
            <person name="Tapia R."/>
            <person name="Land M."/>
            <person name="Hauser L."/>
            <person name="Kyrpides N."/>
            <person name="Ovchinnikova G."/>
            <person name="Martinez-Romero E."/>
            <person name="Hernandez M.A.R."/>
            <person name="Tiedje J.M."/>
            <person name="Woyke T."/>
        </authorList>
    </citation>
    <scope>NUCLEOTIDE SEQUENCE [LARGE SCALE GENOMIC DNA]</scope>
    <source>
        <strain evidence="1 2">CCGE1002</strain>
    </source>
</reference>
<name>D5WBX4_PARAM</name>